<reference evidence="8 9" key="1">
    <citation type="submission" date="2017-10" db="EMBL/GenBank/DDBJ databases">
        <title>Genome announcement of Methylocella silvestris TVC from permafrost.</title>
        <authorList>
            <person name="Wang J."/>
            <person name="Geng K."/>
            <person name="Ul-Haque F."/>
            <person name="Crombie A.T."/>
            <person name="Street L.E."/>
            <person name="Wookey P.A."/>
            <person name="Murrell J.C."/>
            <person name="Pratscher J."/>
        </authorList>
    </citation>
    <scope>NUCLEOTIDE SEQUENCE [LARGE SCALE GENOMIC DNA]</scope>
    <source>
        <strain evidence="8 9">TVC</strain>
    </source>
</reference>
<dbReference type="Proteomes" id="UP000236286">
    <property type="component" value="Unassembled WGS sequence"/>
</dbReference>
<comment type="caution">
    <text evidence="8">The sequence shown here is derived from an EMBL/GenBank/DDBJ whole genome shotgun (WGS) entry which is preliminary data.</text>
</comment>
<dbReference type="Gene3D" id="1.10.443.10">
    <property type="entry name" value="Intergrase catalytic core"/>
    <property type="match status" value="1"/>
</dbReference>
<evidence type="ECO:0000313" key="8">
    <source>
        <dbReference type="EMBL" id="PNG25607.1"/>
    </source>
</evidence>
<protein>
    <submittedName>
        <fullName evidence="8">Integrase</fullName>
    </submittedName>
</protein>
<gene>
    <name evidence="8" type="ORF">CR492_12855</name>
</gene>
<keyword evidence="4" id="KW-0233">DNA recombination</keyword>
<evidence type="ECO:0000256" key="1">
    <source>
        <dbReference type="ARBA" id="ARBA00008857"/>
    </source>
</evidence>
<sequence>MALTDAAIRAAKSRDGRTLKLSDGGGLQLWVTPSGSKLWNIAYRFGGKQLKLSLGAYPVVGLKDAREKKDDAKRLLAAGTHPGQQKKTLALTKANAEANTFAVIADELLAKKNREGLAPTTIQKVKWLLDFARPALGGRPIGDITAPEVLAVLRTVEGRGRHETARRLRSTIGECFRYAVASGRANADPTFALKGALTAPQVTHRAALTDPKAFGGLLRAINDYDGSPEVRAALRLLSLTFVRPGELRFAEWSEFDLEKAEWAIPAARMKMRRPHRVPLAWQAIAILKELQIVTGHGRLVFPSVRSSERCISENTINAALRRMGFSKDEMSGHGFRAVASTVLNESGRWNADAIEAQLAHVETDAIRRAYHRADYWSERVAMMAVWADQLDALRDGGKILKLCG</sequence>
<dbReference type="OrthoDB" id="9795573at2"/>
<keyword evidence="2" id="KW-0229">DNA integration</keyword>
<dbReference type="GO" id="GO:0006310">
    <property type="term" value="P:DNA recombination"/>
    <property type="evidence" value="ECO:0007669"/>
    <property type="project" value="UniProtKB-KW"/>
</dbReference>
<feature type="domain" description="Tyr recombinase" evidence="6">
    <location>
        <begin position="203"/>
        <end position="383"/>
    </location>
</feature>
<dbReference type="InterPro" id="IPR025166">
    <property type="entry name" value="Integrase_DNA_bind_dom"/>
</dbReference>
<evidence type="ECO:0000256" key="4">
    <source>
        <dbReference type="ARBA" id="ARBA00023172"/>
    </source>
</evidence>
<dbReference type="InterPro" id="IPR050808">
    <property type="entry name" value="Phage_Integrase"/>
</dbReference>
<dbReference type="InterPro" id="IPR002104">
    <property type="entry name" value="Integrase_catalytic"/>
</dbReference>
<keyword evidence="3 5" id="KW-0238">DNA-binding</keyword>
<dbReference type="Pfam" id="PF13356">
    <property type="entry name" value="Arm-DNA-bind_3"/>
    <property type="match status" value="1"/>
</dbReference>
<dbReference type="Gene3D" id="3.30.160.390">
    <property type="entry name" value="Integrase, DNA-binding domain"/>
    <property type="match status" value="1"/>
</dbReference>
<comment type="similarity">
    <text evidence="1">Belongs to the 'phage' integrase family.</text>
</comment>
<accession>A0A2J7TFR0</accession>
<feature type="domain" description="Core-binding (CB)" evidence="7">
    <location>
        <begin position="99"/>
        <end position="180"/>
    </location>
</feature>
<dbReference type="EMBL" id="PDZR01000014">
    <property type="protein sequence ID" value="PNG25607.1"/>
    <property type="molecule type" value="Genomic_DNA"/>
</dbReference>
<evidence type="ECO:0000256" key="2">
    <source>
        <dbReference type="ARBA" id="ARBA00022908"/>
    </source>
</evidence>
<dbReference type="InterPro" id="IPR013762">
    <property type="entry name" value="Integrase-like_cat_sf"/>
</dbReference>
<dbReference type="InterPro" id="IPR010998">
    <property type="entry name" value="Integrase_recombinase_N"/>
</dbReference>
<dbReference type="GO" id="GO:0003677">
    <property type="term" value="F:DNA binding"/>
    <property type="evidence" value="ECO:0007669"/>
    <property type="project" value="UniProtKB-UniRule"/>
</dbReference>
<dbReference type="Pfam" id="PF00589">
    <property type="entry name" value="Phage_integrase"/>
    <property type="match status" value="1"/>
</dbReference>
<dbReference type="PROSITE" id="PS51900">
    <property type="entry name" value="CB"/>
    <property type="match status" value="1"/>
</dbReference>
<name>A0A2J7TFR0_METSI</name>
<evidence type="ECO:0000259" key="6">
    <source>
        <dbReference type="PROSITE" id="PS51898"/>
    </source>
</evidence>
<dbReference type="PANTHER" id="PTHR30629:SF2">
    <property type="entry name" value="PROPHAGE INTEGRASE INTS-RELATED"/>
    <property type="match status" value="1"/>
</dbReference>
<evidence type="ECO:0000313" key="9">
    <source>
        <dbReference type="Proteomes" id="UP000236286"/>
    </source>
</evidence>
<dbReference type="InterPro" id="IPR053876">
    <property type="entry name" value="Phage_int_M"/>
</dbReference>
<dbReference type="SUPFAM" id="SSF56349">
    <property type="entry name" value="DNA breaking-rejoining enzymes"/>
    <property type="match status" value="1"/>
</dbReference>
<proteinExistence type="inferred from homology"/>
<dbReference type="GO" id="GO:0015074">
    <property type="term" value="P:DNA integration"/>
    <property type="evidence" value="ECO:0007669"/>
    <property type="project" value="UniProtKB-KW"/>
</dbReference>
<dbReference type="InterPro" id="IPR038488">
    <property type="entry name" value="Integrase_DNA-bd_sf"/>
</dbReference>
<dbReference type="Pfam" id="PF22022">
    <property type="entry name" value="Phage_int_M"/>
    <property type="match status" value="1"/>
</dbReference>
<dbReference type="RefSeq" id="WP_102844153.1">
    <property type="nucleotide sequence ID" value="NZ_PDZR01000014.1"/>
</dbReference>
<dbReference type="Gene3D" id="1.10.150.130">
    <property type="match status" value="1"/>
</dbReference>
<organism evidence="8 9">
    <name type="scientific">Methylocella silvestris</name>
    <dbReference type="NCBI Taxonomy" id="199596"/>
    <lineage>
        <taxon>Bacteria</taxon>
        <taxon>Pseudomonadati</taxon>
        <taxon>Pseudomonadota</taxon>
        <taxon>Alphaproteobacteria</taxon>
        <taxon>Hyphomicrobiales</taxon>
        <taxon>Beijerinckiaceae</taxon>
        <taxon>Methylocella</taxon>
    </lineage>
</organism>
<dbReference type="AlphaFoldDB" id="A0A2J7TFR0"/>
<dbReference type="InterPro" id="IPR044068">
    <property type="entry name" value="CB"/>
</dbReference>
<evidence type="ECO:0000256" key="3">
    <source>
        <dbReference type="ARBA" id="ARBA00023125"/>
    </source>
</evidence>
<dbReference type="CDD" id="cd00801">
    <property type="entry name" value="INT_P4_C"/>
    <property type="match status" value="1"/>
</dbReference>
<dbReference type="PROSITE" id="PS51898">
    <property type="entry name" value="TYR_RECOMBINASE"/>
    <property type="match status" value="1"/>
</dbReference>
<evidence type="ECO:0000256" key="5">
    <source>
        <dbReference type="PROSITE-ProRule" id="PRU01248"/>
    </source>
</evidence>
<dbReference type="InterPro" id="IPR011010">
    <property type="entry name" value="DNA_brk_join_enz"/>
</dbReference>
<evidence type="ECO:0000259" key="7">
    <source>
        <dbReference type="PROSITE" id="PS51900"/>
    </source>
</evidence>
<dbReference type="PANTHER" id="PTHR30629">
    <property type="entry name" value="PROPHAGE INTEGRASE"/>
    <property type="match status" value="1"/>
</dbReference>